<dbReference type="Pfam" id="PF02342">
    <property type="entry name" value="TerD"/>
    <property type="match status" value="1"/>
</dbReference>
<keyword evidence="1" id="KW-0778">Tellurium resistance</keyword>
<dbReference type="InterPro" id="IPR003325">
    <property type="entry name" value="TerD"/>
</dbReference>
<accession>A0A917DQA1</accession>
<keyword evidence="5" id="KW-1185">Reference proteome</keyword>
<dbReference type="AlphaFoldDB" id="A0A917DQA1"/>
<proteinExistence type="predicted"/>
<feature type="domain" description="TerD" evidence="3">
    <location>
        <begin position="16"/>
        <end position="159"/>
    </location>
</feature>
<dbReference type="PANTHER" id="PTHR32097:SF17">
    <property type="entry name" value="CAMP-BINDING PROTEIN 1-RELATED"/>
    <property type="match status" value="1"/>
</dbReference>
<protein>
    <submittedName>
        <fullName evidence="4">Tellurium resistance protein TerA</fullName>
    </submittedName>
</protein>
<reference evidence="4" key="2">
    <citation type="submission" date="2020-09" db="EMBL/GenBank/DDBJ databases">
        <authorList>
            <person name="Sun Q."/>
            <person name="Zhou Y."/>
        </authorList>
    </citation>
    <scope>NUCLEOTIDE SEQUENCE</scope>
    <source>
        <strain evidence="4">CGMCC 1.15360</strain>
    </source>
</reference>
<dbReference type="Gene3D" id="2.60.60.30">
    <property type="entry name" value="sav2460 like domains"/>
    <property type="match status" value="1"/>
</dbReference>
<gene>
    <name evidence="4" type="ORF">GCM10010990_01720</name>
</gene>
<feature type="region of interest" description="Disordered" evidence="2">
    <location>
        <begin position="165"/>
        <end position="195"/>
    </location>
</feature>
<dbReference type="CDD" id="cd06974">
    <property type="entry name" value="TerD_like"/>
    <property type="match status" value="2"/>
</dbReference>
<dbReference type="GO" id="GO:0046690">
    <property type="term" value="P:response to tellurium ion"/>
    <property type="evidence" value="ECO:0007669"/>
    <property type="project" value="UniProtKB-KW"/>
</dbReference>
<evidence type="ECO:0000256" key="2">
    <source>
        <dbReference type="SAM" id="MobiDB-lite"/>
    </source>
</evidence>
<reference evidence="4" key="1">
    <citation type="journal article" date="2014" name="Int. J. Syst. Evol. Microbiol.">
        <title>Complete genome sequence of Corynebacterium casei LMG S-19264T (=DSM 44701T), isolated from a smear-ripened cheese.</title>
        <authorList>
            <consortium name="US DOE Joint Genome Institute (JGI-PGF)"/>
            <person name="Walter F."/>
            <person name="Albersmeier A."/>
            <person name="Kalinowski J."/>
            <person name="Ruckert C."/>
        </authorList>
    </citation>
    <scope>NUCLEOTIDE SEQUENCE</scope>
    <source>
        <strain evidence="4">CGMCC 1.15360</strain>
    </source>
</reference>
<dbReference type="OrthoDB" id="2079357at2"/>
<evidence type="ECO:0000259" key="3">
    <source>
        <dbReference type="Pfam" id="PF02342"/>
    </source>
</evidence>
<dbReference type="PANTHER" id="PTHR32097">
    <property type="entry name" value="CAMP-BINDING PROTEIN 1-RELATED"/>
    <property type="match status" value="1"/>
</dbReference>
<dbReference type="InterPro" id="IPR051324">
    <property type="entry name" value="Stress/Tellurium_Resist"/>
</dbReference>
<organism evidence="4 5">
    <name type="scientific">Croceicoccus mobilis</name>
    <dbReference type="NCBI Taxonomy" id="1703339"/>
    <lineage>
        <taxon>Bacteria</taxon>
        <taxon>Pseudomonadati</taxon>
        <taxon>Pseudomonadota</taxon>
        <taxon>Alphaproteobacteria</taxon>
        <taxon>Sphingomonadales</taxon>
        <taxon>Erythrobacteraceae</taxon>
        <taxon>Croceicoccus</taxon>
    </lineage>
</organism>
<dbReference type="Proteomes" id="UP000612349">
    <property type="component" value="Unassembled WGS sequence"/>
</dbReference>
<feature type="compositionally biased region" description="Pro residues" evidence="2">
    <location>
        <begin position="170"/>
        <end position="192"/>
    </location>
</feature>
<evidence type="ECO:0000313" key="5">
    <source>
        <dbReference type="Proteomes" id="UP000612349"/>
    </source>
</evidence>
<evidence type="ECO:0000313" key="4">
    <source>
        <dbReference type="EMBL" id="GGD56182.1"/>
    </source>
</evidence>
<sequence length="392" mass="41230">MNMMMGANAPVQGDAVSISWLENPIGADLDICAYLLDASGKVLGDEGMVFYGQTQVPGVGMAVIGKSATFQLDYAAIPDRIERIALCAVLDTGKASAADLAQAKQLTMAMGQLSFTIDLAGKSEKALIIGEVYKRNGAYKLRAVGQGFDGGLMAIATHFGVNVQADPSSSAPPPAAPAPAPAPTRAPEPSPAAAPAASTISLKKVTLAKAEKVSLAKAGGAIRALLSWEGRGAGEGDLDFYCFYVTKDGKSGKVYWKDLGSSASFPFIAHSGDALRAGEEAIVIERPETLRYALFAAYSAVKNGAGSFASYRPKMTLTDQAGNEVTIPLLNPNDTSYWVAISHLSLGETVDIEHIETYGKNGFPHMIAAERAPRLHPDGSWDVSKGEIEFKK</sequence>
<evidence type="ECO:0000256" key="1">
    <source>
        <dbReference type="ARBA" id="ARBA00022686"/>
    </source>
</evidence>
<comment type="caution">
    <text evidence="4">The sequence shown here is derived from an EMBL/GenBank/DDBJ whole genome shotgun (WGS) entry which is preliminary data.</text>
</comment>
<name>A0A917DQA1_9SPHN</name>
<dbReference type="EMBL" id="BMIP01000001">
    <property type="protein sequence ID" value="GGD56182.1"/>
    <property type="molecule type" value="Genomic_DNA"/>
</dbReference>